<dbReference type="EMBL" id="QUSL01000007">
    <property type="protein sequence ID" value="RGD86253.1"/>
    <property type="molecule type" value="Genomic_DNA"/>
</dbReference>
<dbReference type="Pfam" id="PF08282">
    <property type="entry name" value="Hydrolase_3"/>
    <property type="match status" value="1"/>
</dbReference>
<accession>A0A3E3EEB9</accession>
<dbReference type="GO" id="GO:0000287">
    <property type="term" value="F:magnesium ion binding"/>
    <property type="evidence" value="ECO:0007669"/>
    <property type="project" value="TreeGrafter"/>
</dbReference>
<dbReference type="GO" id="GO:0005829">
    <property type="term" value="C:cytosol"/>
    <property type="evidence" value="ECO:0007669"/>
    <property type="project" value="TreeGrafter"/>
</dbReference>
<name>A0A3E3EEB9_9FIRM</name>
<dbReference type="PANTHER" id="PTHR10000">
    <property type="entry name" value="PHOSPHOSERINE PHOSPHATASE"/>
    <property type="match status" value="1"/>
</dbReference>
<evidence type="ECO:0000313" key="1">
    <source>
        <dbReference type="EMBL" id="RGD86253.1"/>
    </source>
</evidence>
<protein>
    <submittedName>
        <fullName evidence="1">Uncharacterized protein</fullName>
    </submittedName>
</protein>
<dbReference type="PANTHER" id="PTHR10000:SF8">
    <property type="entry name" value="HAD SUPERFAMILY HYDROLASE-LIKE, TYPE 3"/>
    <property type="match status" value="1"/>
</dbReference>
<dbReference type="RefSeq" id="WP_008792544.1">
    <property type="nucleotide sequence ID" value="NZ_JAQCPA010000008.1"/>
</dbReference>
<organism evidence="1 2">
    <name type="scientific">Thomasclavelia ramosa</name>
    <dbReference type="NCBI Taxonomy" id="1547"/>
    <lineage>
        <taxon>Bacteria</taxon>
        <taxon>Bacillati</taxon>
        <taxon>Bacillota</taxon>
        <taxon>Erysipelotrichia</taxon>
        <taxon>Erysipelotrichales</taxon>
        <taxon>Coprobacillaceae</taxon>
        <taxon>Thomasclavelia</taxon>
    </lineage>
</organism>
<dbReference type="AlphaFoldDB" id="A0A3E3EEB9"/>
<gene>
    <name evidence="1" type="ORF">DXB93_06425</name>
</gene>
<reference evidence="1 2" key="1">
    <citation type="submission" date="2018-08" db="EMBL/GenBank/DDBJ databases">
        <title>A genome reference for cultivated species of the human gut microbiota.</title>
        <authorList>
            <person name="Zou Y."/>
            <person name="Xue W."/>
            <person name="Luo G."/>
        </authorList>
    </citation>
    <scope>NUCLEOTIDE SEQUENCE [LARGE SCALE GENOMIC DNA]</scope>
    <source>
        <strain evidence="1 2">OM06-4</strain>
    </source>
</reference>
<dbReference type="InterPro" id="IPR023214">
    <property type="entry name" value="HAD_sf"/>
</dbReference>
<dbReference type="Gene3D" id="3.40.50.1000">
    <property type="entry name" value="HAD superfamily/HAD-like"/>
    <property type="match status" value="1"/>
</dbReference>
<dbReference type="InterPro" id="IPR036412">
    <property type="entry name" value="HAD-like_sf"/>
</dbReference>
<proteinExistence type="predicted"/>
<comment type="caution">
    <text evidence="1">The sequence shown here is derived from an EMBL/GenBank/DDBJ whole genome shotgun (WGS) entry which is preliminary data.</text>
</comment>
<sequence>MKIIGSDFDGTITTNKVILPETRKQIKQFRDAGNIFIIVTERSPQKFKDGIKKYDIDFFDYVICANGAVTLDQQLKVIIK</sequence>
<evidence type="ECO:0000313" key="2">
    <source>
        <dbReference type="Proteomes" id="UP000261032"/>
    </source>
</evidence>
<dbReference type="Proteomes" id="UP000261032">
    <property type="component" value="Unassembled WGS sequence"/>
</dbReference>
<dbReference type="SUPFAM" id="SSF56784">
    <property type="entry name" value="HAD-like"/>
    <property type="match status" value="1"/>
</dbReference>
<dbReference type="GO" id="GO:0016791">
    <property type="term" value="F:phosphatase activity"/>
    <property type="evidence" value="ECO:0007669"/>
    <property type="project" value="TreeGrafter"/>
</dbReference>